<comment type="subcellular location">
    <subcellularLocation>
        <location evidence="1">Membrane</location>
        <topology evidence="1">Multi-pass membrane protein</topology>
    </subcellularLocation>
</comment>
<feature type="transmembrane region" description="Helical" evidence="7">
    <location>
        <begin position="481"/>
        <end position="503"/>
    </location>
</feature>
<keyword evidence="10" id="KW-1185">Reference proteome</keyword>
<reference evidence="9 10" key="1">
    <citation type="journal article" date="2015" name="Genome Biol. Evol.">
        <title>Phylogenomic analyses indicate that early fungi evolved digesting cell walls of algal ancestors of land plants.</title>
        <authorList>
            <person name="Chang Y."/>
            <person name="Wang S."/>
            <person name="Sekimoto S."/>
            <person name="Aerts A.L."/>
            <person name="Choi C."/>
            <person name="Clum A."/>
            <person name="LaButti K.M."/>
            <person name="Lindquist E.A."/>
            <person name="Yee Ngan C."/>
            <person name="Ohm R.A."/>
            <person name="Salamov A.A."/>
            <person name="Grigoriev I.V."/>
            <person name="Spatafora J.W."/>
            <person name="Berbee M.L."/>
        </authorList>
    </citation>
    <scope>NUCLEOTIDE SEQUENCE [LARGE SCALE GENOMIC DNA]</scope>
    <source>
        <strain evidence="9 10">JEL478</strain>
    </source>
</reference>
<gene>
    <name evidence="9" type="ORF">M427DRAFT_312690</name>
</gene>
<evidence type="ECO:0000256" key="6">
    <source>
        <dbReference type="SAM" id="MobiDB-lite"/>
    </source>
</evidence>
<dbReference type="OrthoDB" id="419616at2759"/>
<dbReference type="InterPro" id="IPR011701">
    <property type="entry name" value="MFS"/>
</dbReference>
<evidence type="ECO:0000256" key="5">
    <source>
        <dbReference type="ARBA" id="ARBA00023136"/>
    </source>
</evidence>
<feature type="transmembrane region" description="Helical" evidence="7">
    <location>
        <begin position="375"/>
        <end position="394"/>
    </location>
</feature>
<dbReference type="EMBL" id="KQ965733">
    <property type="protein sequence ID" value="KXS21161.1"/>
    <property type="molecule type" value="Genomic_DNA"/>
</dbReference>
<keyword evidence="2" id="KW-0813">Transport</keyword>
<protein>
    <submittedName>
        <fullName evidence="9">MFS general substrate transporter</fullName>
    </submittedName>
</protein>
<dbReference type="PANTHER" id="PTHR23504:SF15">
    <property type="entry name" value="MAJOR FACILITATOR SUPERFAMILY (MFS) PROFILE DOMAIN-CONTAINING PROTEIN"/>
    <property type="match status" value="1"/>
</dbReference>
<dbReference type="OMA" id="FAWSITS"/>
<evidence type="ECO:0000256" key="7">
    <source>
        <dbReference type="SAM" id="Phobius"/>
    </source>
</evidence>
<feature type="transmembrane region" description="Helical" evidence="7">
    <location>
        <begin position="223"/>
        <end position="247"/>
    </location>
</feature>
<keyword evidence="4 7" id="KW-1133">Transmembrane helix</keyword>
<feature type="compositionally biased region" description="Polar residues" evidence="6">
    <location>
        <begin position="284"/>
        <end position="295"/>
    </location>
</feature>
<feature type="transmembrane region" description="Helical" evidence="7">
    <location>
        <begin position="523"/>
        <end position="540"/>
    </location>
</feature>
<dbReference type="InterPro" id="IPR036259">
    <property type="entry name" value="MFS_trans_sf"/>
</dbReference>
<dbReference type="Proteomes" id="UP000070544">
    <property type="component" value="Unassembled WGS sequence"/>
</dbReference>
<dbReference type="GO" id="GO:0022857">
    <property type="term" value="F:transmembrane transporter activity"/>
    <property type="evidence" value="ECO:0007669"/>
    <property type="project" value="InterPro"/>
</dbReference>
<dbReference type="AlphaFoldDB" id="A0A139AWN7"/>
<evidence type="ECO:0000313" key="9">
    <source>
        <dbReference type="EMBL" id="KXS21161.1"/>
    </source>
</evidence>
<dbReference type="InterPro" id="IPR001958">
    <property type="entry name" value="Tet-R_TetA/multi-R_MdtG-like"/>
</dbReference>
<evidence type="ECO:0000256" key="2">
    <source>
        <dbReference type="ARBA" id="ARBA00022448"/>
    </source>
</evidence>
<dbReference type="Gene3D" id="1.20.1250.20">
    <property type="entry name" value="MFS general substrate transporter like domains"/>
    <property type="match status" value="1"/>
</dbReference>
<dbReference type="GO" id="GO:0016020">
    <property type="term" value="C:membrane"/>
    <property type="evidence" value="ECO:0007669"/>
    <property type="project" value="UniProtKB-SubCell"/>
</dbReference>
<dbReference type="PRINTS" id="PR01035">
    <property type="entry name" value="TCRTETA"/>
</dbReference>
<accession>A0A139AWN7</accession>
<evidence type="ECO:0000256" key="4">
    <source>
        <dbReference type="ARBA" id="ARBA00022989"/>
    </source>
</evidence>
<feature type="transmembrane region" description="Helical" evidence="7">
    <location>
        <begin position="124"/>
        <end position="142"/>
    </location>
</feature>
<organism evidence="9 10">
    <name type="scientific">Gonapodya prolifera (strain JEL478)</name>
    <name type="common">Monoblepharis prolifera</name>
    <dbReference type="NCBI Taxonomy" id="1344416"/>
    <lineage>
        <taxon>Eukaryota</taxon>
        <taxon>Fungi</taxon>
        <taxon>Fungi incertae sedis</taxon>
        <taxon>Chytridiomycota</taxon>
        <taxon>Chytridiomycota incertae sedis</taxon>
        <taxon>Monoblepharidomycetes</taxon>
        <taxon>Monoblepharidales</taxon>
        <taxon>Gonapodyaceae</taxon>
        <taxon>Gonapodya</taxon>
    </lineage>
</organism>
<dbReference type="CDD" id="cd17330">
    <property type="entry name" value="MFS_SLC46_TetA_like"/>
    <property type="match status" value="1"/>
</dbReference>
<feature type="transmembrane region" description="Helical" evidence="7">
    <location>
        <begin position="90"/>
        <end position="112"/>
    </location>
</feature>
<dbReference type="PANTHER" id="PTHR23504">
    <property type="entry name" value="MAJOR FACILITATOR SUPERFAMILY DOMAIN-CONTAINING PROTEIN 10"/>
    <property type="match status" value="1"/>
</dbReference>
<evidence type="ECO:0000256" key="3">
    <source>
        <dbReference type="ARBA" id="ARBA00022692"/>
    </source>
</evidence>
<dbReference type="InterPro" id="IPR020846">
    <property type="entry name" value="MFS_dom"/>
</dbReference>
<dbReference type="PROSITE" id="PS50850">
    <property type="entry name" value="MFS"/>
    <property type="match status" value="1"/>
</dbReference>
<evidence type="ECO:0000313" key="10">
    <source>
        <dbReference type="Proteomes" id="UP000070544"/>
    </source>
</evidence>
<keyword evidence="5 7" id="KW-0472">Membrane</keyword>
<proteinExistence type="predicted"/>
<feature type="region of interest" description="Disordered" evidence="6">
    <location>
        <begin position="283"/>
        <end position="311"/>
    </location>
</feature>
<feature type="region of interest" description="Disordered" evidence="6">
    <location>
        <begin position="18"/>
        <end position="45"/>
    </location>
</feature>
<name>A0A139AWN7_GONPJ</name>
<dbReference type="SUPFAM" id="SSF103473">
    <property type="entry name" value="MFS general substrate transporter"/>
    <property type="match status" value="1"/>
</dbReference>
<feature type="domain" description="Major facilitator superfamily (MFS) profile" evidence="8">
    <location>
        <begin position="52"/>
        <end position="547"/>
    </location>
</feature>
<evidence type="ECO:0000256" key="1">
    <source>
        <dbReference type="ARBA" id="ARBA00004141"/>
    </source>
</evidence>
<feature type="transmembrane region" description="Helical" evidence="7">
    <location>
        <begin position="181"/>
        <end position="203"/>
    </location>
</feature>
<keyword evidence="3 7" id="KW-0812">Transmembrane</keyword>
<feature type="transmembrane region" description="Helical" evidence="7">
    <location>
        <begin position="325"/>
        <end position="349"/>
    </location>
</feature>
<feature type="transmembrane region" description="Helical" evidence="7">
    <location>
        <begin position="440"/>
        <end position="460"/>
    </location>
</feature>
<feature type="transmembrane region" description="Helical" evidence="7">
    <location>
        <begin position="53"/>
        <end position="78"/>
    </location>
</feature>
<evidence type="ECO:0000259" key="8">
    <source>
        <dbReference type="PROSITE" id="PS50850"/>
    </source>
</evidence>
<feature type="transmembrane region" description="Helical" evidence="7">
    <location>
        <begin position="406"/>
        <end position="428"/>
    </location>
</feature>
<dbReference type="Pfam" id="PF07690">
    <property type="entry name" value="MFS_1"/>
    <property type="match status" value="1"/>
</dbReference>
<sequence length="554" mass="60864">MAAEEPPVVFTESETTILNEQGMDARLGSSSDSGHSQRKRSPSRTTPLPTMQLFVVSIVALTEFVQQSILFPFVYFMVRDFKIAADERQLGTYVGILASTFSIAQFFSNLPWGWVSDKWGRRPVLLIGLLANSICALAFGMSKSYSWALGVRILQGAFNANTGVAKSVVAEITDKSNEAVAFSYFFLFWRMGSVLGPALGGFLTDPAKHFPSIFARYEIWRRFPYLLPCVATSFISFVGFLLGVFYLQESKGRRAIDPNLLSGGEHSSPPPYSEAVAEEGHAVHSSTAANGTTTHTEQEDIENETSPLLGRPSVPIKSKSFETDWWFLGLPGLCWTMLGGFFCAMFMLITDNELFPLYASTPAPFGGLNFQPRDIGVAITIFGAVNMVGQAFFYHSLELTFGRLGLFRWGMFGAMFQAFLMPFLGYIAGNQVDGGGYISYSRWILVWVGLVILLVGKSFFQLMAVTSSSLLIIDAAPAVKLGLANGASQSGVSLAGSFGPSLFGMLYSFSLQWGYPFPFDRHLVYNLLAIVGLAGFLISWKMRRGLLEYGKDGR</sequence>